<evidence type="ECO:0000313" key="1">
    <source>
        <dbReference type="EMBL" id="KAK3756688.1"/>
    </source>
</evidence>
<keyword evidence="2" id="KW-1185">Reference proteome</keyword>
<organism evidence="1 2">
    <name type="scientific">Elysia crispata</name>
    <name type="common">lettuce slug</name>
    <dbReference type="NCBI Taxonomy" id="231223"/>
    <lineage>
        <taxon>Eukaryota</taxon>
        <taxon>Metazoa</taxon>
        <taxon>Spiralia</taxon>
        <taxon>Lophotrochozoa</taxon>
        <taxon>Mollusca</taxon>
        <taxon>Gastropoda</taxon>
        <taxon>Heterobranchia</taxon>
        <taxon>Euthyneura</taxon>
        <taxon>Panpulmonata</taxon>
        <taxon>Sacoglossa</taxon>
        <taxon>Placobranchoidea</taxon>
        <taxon>Plakobranchidae</taxon>
        <taxon>Elysia</taxon>
    </lineage>
</organism>
<protein>
    <submittedName>
        <fullName evidence="1">Uncharacterized protein</fullName>
    </submittedName>
</protein>
<sequence>MRSRDLPAARLTLDRDHLQDEVCVNNRHLHVHFAWGKLARRNNIHREHPPVWFYGPLNNRREDEHDVGNGKRKVATLQDIGRCRRYFSSWSSMEVTREDPRLGEISEGAGDISRDSLVWRLLVKIHDLARYRKVQAIFLEIV</sequence>
<comment type="caution">
    <text evidence="1">The sequence shown here is derived from an EMBL/GenBank/DDBJ whole genome shotgun (WGS) entry which is preliminary data.</text>
</comment>
<dbReference type="Proteomes" id="UP001283361">
    <property type="component" value="Unassembled WGS sequence"/>
</dbReference>
<proteinExistence type="predicted"/>
<name>A0AAE1D505_9GAST</name>
<evidence type="ECO:0000313" key="2">
    <source>
        <dbReference type="Proteomes" id="UP001283361"/>
    </source>
</evidence>
<dbReference type="AlphaFoldDB" id="A0AAE1D505"/>
<gene>
    <name evidence="1" type="ORF">RRG08_007688</name>
</gene>
<reference evidence="1" key="1">
    <citation type="journal article" date="2023" name="G3 (Bethesda)">
        <title>A reference genome for the long-term kleptoplast-retaining sea slug Elysia crispata morphotype clarki.</title>
        <authorList>
            <person name="Eastman K.E."/>
            <person name="Pendleton A.L."/>
            <person name="Shaikh M.A."/>
            <person name="Suttiyut T."/>
            <person name="Ogas R."/>
            <person name="Tomko P."/>
            <person name="Gavelis G."/>
            <person name="Widhalm J.R."/>
            <person name="Wisecaver J.H."/>
        </authorList>
    </citation>
    <scope>NUCLEOTIDE SEQUENCE</scope>
    <source>
        <strain evidence="1">ECLA1</strain>
    </source>
</reference>
<dbReference type="EMBL" id="JAWDGP010005483">
    <property type="protein sequence ID" value="KAK3756688.1"/>
    <property type="molecule type" value="Genomic_DNA"/>
</dbReference>
<accession>A0AAE1D505</accession>